<feature type="transmembrane region" description="Helical" evidence="2">
    <location>
        <begin position="143"/>
        <end position="161"/>
    </location>
</feature>
<keyword evidence="2" id="KW-0472">Membrane</keyword>
<dbReference type="EMBL" id="CP038231">
    <property type="protein sequence ID" value="QDH13509.1"/>
    <property type="molecule type" value="Genomic_DNA"/>
</dbReference>
<evidence type="ECO:0000313" key="3">
    <source>
        <dbReference type="EMBL" id="QDH13509.1"/>
    </source>
</evidence>
<protein>
    <submittedName>
        <fullName evidence="3">Uncharacterized protein</fullName>
    </submittedName>
</protein>
<dbReference type="OrthoDB" id="5942530at2"/>
<keyword evidence="2" id="KW-1133">Transmembrane helix</keyword>
<name>A0A4Y6U7W2_9PROT</name>
<dbReference type="Proteomes" id="UP000318709">
    <property type="component" value="Chromosome"/>
</dbReference>
<evidence type="ECO:0000313" key="4">
    <source>
        <dbReference type="Proteomes" id="UP000318709"/>
    </source>
</evidence>
<keyword evidence="4" id="KW-1185">Reference proteome</keyword>
<evidence type="ECO:0000256" key="1">
    <source>
        <dbReference type="SAM" id="MobiDB-lite"/>
    </source>
</evidence>
<accession>A0A4Y6U7W2</accession>
<gene>
    <name evidence="3" type="ORF">E3E12_04075</name>
</gene>
<keyword evidence="2" id="KW-0812">Transmembrane</keyword>
<organism evidence="3 4">
    <name type="scientific">Formicincola oecophyllae</name>
    <dbReference type="NCBI Taxonomy" id="2558361"/>
    <lineage>
        <taxon>Bacteria</taxon>
        <taxon>Pseudomonadati</taxon>
        <taxon>Pseudomonadota</taxon>
        <taxon>Alphaproteobacteria</taxon>
        <taxon>Acetobacterales</taxon>
        <taxon>Acetobacteraceae</taxon>
        <taxon>Formicincola</taxon>
    </lineage>
</organism>
<dbReference type="AlphaFoldDB" id="A0A4Y6U7W2"/>
<evidence type="ECO:0000256" key="2">
    <source>
        <dbReference type="SAM" id="Phobius"/>
    </source>
</evidence>
<sequence length="308" mass="35250">MPVAPPSVKLDWPRFKKAILDKLNGYILIDDEPHPDAVLPDNVMPRCTAAEIQAGYALCWQLLDRGADMKAFRRLVWRIARQGSATPEDQLAFKDVRGRCKHLRFGFVNFDRRHIYPVLLQSAIVLMGNMQDAFKNGRRYTTLYYGLWLLLTTSPLFWWLAKLELRHFRPDTPEGVLAWQRKENDNLAQATQSALKGNGMSAHAFHCMRKVISRRTSFNDTLRVIRPSTWLDDLAKSLATMNGMMGELHDVLIERAMDGQQDYRHDQFMPPKAILESLGDFVNQARGSGNVPPDKHVPPLAMPEGERR</sequence>
<reference evidence="3 4" key="1">
    <citation type="submission" date="2019-03" db="EMBL/GenBank/DDBJ databases">
        <title>The complete genome sequence of Swingsia_sp. F3b2 LMG30590(T).</title>
        <authorList>
            <person name="Chua K.-O."/>
            <person name="Chan K.-G."/>
            <person name="See-Too W.-S."/>
        </authorList>
    </citation>
    <scope>NUCLEOTIDE SEQUENCE [LARGE SCALE GENOMIC DNA]</scope>
    <source>
        <strain evidence="3 4">F3b2</strain>
    </source>
</reference>
<dbReference type="KEGG" id="swf:E3E12_04075"/>
<dbReference type="RefSeq" id="WP_141443216.1">
    <property type="nucleotide sequence ID" value="NZ_CP038231.1"/>
</dbReference>
<feature type="region of interest" description="Disordered" evidence="1">
    <location>
        <begin position="284"/>
        <end position="308"/>
    </location>
</feature>
<proteinExistence type="predicted"/>